<comment type="caution">
    <text evidence="1">The sequence shown here is derived from an EMBL/GenBank/DDBJ whole genome shotgun (WGS) entry which is preliminary data.</text>
</comment>
<sequence length="53" mass="5632">MDTFTKSSGNCVCDGGAPRSPRRLLEQLSDRIIAKHYSLARPVAATQKGIASG</sequence>
<dbReference type="AlphaFoldDB" id="A0A084XUH8"/>
<dbReference type="EMBL" id="JDSS02000051">
    <property type="protein sequence ID" value="KFB66122.1"/>
    <property type="molecule type" value="Genomic_DNA"/>
</dbReference>
<evidence type="ECO:0000313" key="1">
    <source>
        <dbReference type="EMBL" id="KFB66122.1"/>
    </source>
</evidence>
<name>A0A084XUH8_9PROT</name>
<protein>
    <submittedName>
        <fullName evidence="1">Uncharacterized protein</fullName>
    </submittedName>
</protein>
<organism evidence="1 2">
    <name type="scientific">Candidatus Accumulibacter vicinus</name>
    <dbReference type="NCBI Taxonomy" id="2954382"/>
    <lineage>
        <taxon>Bacteria</taxon>
        <taxon>Pseudomonadati</taxon>
        <taxon>Pseudomonadota</taxon>
        <taxon>Betaproteobacteria</taxon>
        <taxon>Candidatus Accumulibacter</taxon>
    </lineage>
</organism>
<reference evidence="1 2" key="1">
    <citation type="submission" date="2014-07" db="EMBL/GenBank/DDBJ databases">
        <title>Expanding our view of genomic diversity in Candidatus Accumulibacter clades.</title>
        <authorList>
            <person name="Skennerton C.T."/>
            <person name="Barr J.J."/>
            <person name="Slater F.R."/>
            <person name="Bond P.L."/>
            <person name="Tyson G.W."/>
        </authorList>
    </citation>
    <scope>NUCLEOTIDE SEQUENCE [LARGE SCALE GENOMIC DNA]</scope>
    <source>
        <strain evidence="2">SK-01</strain>
    </source>
</reference>
<gene>
    <name evidence="1" type="ORF">CAPSK01_004617</name>
</gene>
<evidence type="ECO:0000313" key="2">
    <source>
        <dbReference type="Proteomes" id="UP000019812"/>
    </source>
</evidence>
<dbReference type="Proteomes" id="UP000019812">
    <property type="component" value="Unassembled WGS sequence"/>
</dbReference>
<accession>A0A084XUH8</accession>
<proteinExistence type="predicted"/>